<dbReference type="FunCoup" id="G8ZMY5">
    <property type="interactions" value="29"/>
</dbReference>
<keyword evidence="3" id="KW-1133">Transmembrane helix</keyword>
<organism evidence="6 7">
    <name type="scientific">Torulaspora delbrueckii</name>
    <name type="common">Yeast</name>
    <name type="synonym">Candida colliculosa</name>
    <dbReference type="NCBI Taxonomy" id="4950"/>
    <lineage>
        <taxon>Eukaryota</taxon>
        <taxon>Fungi</taxon>
        <taxon>Dikarya</taxon>
        <taxon>Ascomycota</taxon>
        <taxon>Saccharomycotina</taxon>
        <taxon>Saccharomycetes</taxon>
        <taxon>Saccharomycetales</taxon>
        <taxon>Saccharomycetaceae</taxon>
        <taxon>Torulaspora</taxon>
    </lineage>
</organism>
<evidence type="ECO:0000256" key="2">
    <source>
        <dbReference type="SAM" id="MobiDB-lite"/>
    </source>
</evidence>
<evidence type="ECO:0008006" key="8">
    <source>
        <dbReference type="Google" id="ProtNLM"/>
    </source>
</evidence>
<dbReference type="PANTHER" id="PTHR10404">
    <property type="entry name" value="N-ACETYLATED-ALPHA-LINKED ACIDIC DIPEPTIDASE"/>
    <property type="match status" value="1"/>
</dbReference>
<name>G8ZMY5_TORDE</name>
<dbReference type="InterPro" id="IPR007365">
    <property type="entry name" value="TFR-like_dimer_dom"/>
</dbReference>
<accession>G8ZMY5</accession>
<proteinExistence type="inferred from homology"/>
<dbReference type="AlphaFoldDB" id="G8ZMY5"/>
<dbReference type="Pfam" id="PF04389">
    <property type="entry name" value="Peptidase_M28"/>
    <property type="match status" value="1"/>
</dbReference>
<comment type="similarity">
    <text evidence="1">Belongs to the peptidase M28 family. M28B subfamily.</text>
</comment>
<evidence type="ECO:0000313" key="6">
    <source>
        <dbReference type="EMBL" id="CCE89979.1"/>
    </source>
</evidence>
<dbReference type="EMBL" id="HE616742">
    <property type="protein sequence ID" value="CCE89979.1"/>
    <property type="molecule type" value="Genomic_DNA"/>
</dbReference>
<dbReference type="SUPFAM" id="SSF53187">
    <property type="entry name" value="Zn-dependent exopeptidases"/>
    <property type="match status" value="1"/>
</dbReference>
<feature type="domain" description="Transferrin receptor-like dimerisation" evidence="4">
    <location>
        <begin position="650"/>
        <end position="776"/>
    </location>
</feature>
<evidence type="ECO:0000259" key="4">
    <source>
        <dbReference type="Pfam" id="PF04253"/>
    </source>
</evidence>
<evidence type="ECO:0000313" key="7">
    <source>
        <dbReference type="Proteomes" id="UP000005627"/>
    </source>
</evidence>
<dbReference type="SUPFAM" id="SSF52025">
    <property type="entry name" value="PA domain"/>
    <property type="match status" value="1"/>
</dbReference>
<dbReference type="STRING" id="1076872.G8ZMY5"/>
<protein>
    <recommendedName>
        <fullName evidence="8">Transferrin receptor-like dimerisation domain-containing protein</fullName>
    </recommendedName>
</protein>
<dbReference type="HOGENOM" id="CLU_005688_1_1_1"/>
<feature type="transmembrane region" description="Helical" evidence="3">
    <location>
        <begin position="120"/>
        <end position="139"/>
    </location>
</feature>
<evidence type="ECO:0000256" key="3">
    <source>
        <dbReference type="SAM" id="Phobius"/>
    </source>
</evidence>
<evidence type="ECO:0000256" key="1">
    <source>
        <dbReference type="ARBA" id="ARBA00005634"/>
    </source>
</evidence>
<feature type="compositionally biased region" description="Acidic residues" evidence="2">
    <location>
        <begin position="24"/>
        <end position="44"/>
    </location>
</feature>
<dbReference type="Gene3D" id="3.50.30.30">
    <property type="match status" value="1"/>
</dbReference>
<dbReference type="InterPro" id="IPR046450">
    <property type="entry name" value="PA_dom_sf"/>
</dbReference>
<dbReference type="InParanoid" id="G8ZMY5"/>
<dbReference type="Gene3D" id="1.20.930.40">
    <property type="entry name" value="Transferrin receptor-like, dimerisation domain"/>
    <property type="match status" value="1"/>
</dbReference>
<dbReference type="OrthoDB" id="5841748at2759"/>
<dbReference type="RefSeq" id="XP_003679190.1">
    <property type="nucleotide sequence ID" value="XM_003679142.1"/>
</dbReference>
<dbReference type="GeneID" id="11502725"/>
<keyword evidence="7" id="KW-1185">Reference proteome</keyword>
<dbReference type="InterPro" id="IPR007484">
    <property type="entry name" value="Peptidase_M28"/>
</dbReference>
<dbReference type="KEGG" id="tdl:TDEL_0A06470"/>
<gene>
    <name evidence="6" type="primary">TDEL0A06470</name>
    <name evidence="6" type="ORF">TDEL_0A06470</name>
</gene>
<dbReference type="GO" id="GO:0004180">
    <property type="term" value="F:carboxypeptidase activity"/>
    <property type="evidence" value="ECO:0007669"/>
    <property type="project" value="TreeGrafter"/>
</dbReference>
<keyword evidence="3" id="KW-0812">Transmembrane</keyword>
<dbReference type="CDD" id="cd03874">
    <property type="entry name" value="M28_PMSA_TfR_like"/>
    <property type="match status" value="1"/>
</dbReference>
<dbReference type="Gene3D" id="3.40.630.10">
    <property type="entry name" value="Zn peptidases"/>
    <property type="match status" value="1"/>
</dbReference>
<dbReference type="InterPro" id="IPR036757">
    <property type="entry name" value="TFR-like_dimer_dom_sf"/>
</dbReference>
<sequence>MRILGTRSGYDRVPNIEAGIPSEGEAEDLPPEPPEYVDDSNEGEPNEHRSSMESMIIEDVQDNERLVSKFRRFRDQFSDNVVEPMREKIVDPMAQLLGMASDKVDHYLNKIGNPLILRRFFYIFAMSAITYMVLTSGFIPGERTSAYKGMFSDHGVLLQYAKSSIDLSKFERDWEYLSSMPHMSGTKGDSAIRHFIEESMNNNRLRLVKENEYLAYSNYPQEMYLKAFKNDQEVDIELTPENFNPLAATGKLKKVSLIYANMGITEDLQRLKDQDVLVGDYILLVHYGKLVSEQVLAAQKYGAQGLIFITSPFEENKDVIQQRSVGMPQYWSGDAIDPGLNEVYAPQVDTELEQSKSVPTILTIPLSWNQGSKLLSLLSEDGVKFEDNASGKPGDVLIDMYVEMAVRSKHPVYDILGKIEGREQNDKAIVIAASRTSTNNGATYPAFGTTMLLSLLQMFQELKYKYDWKPLRNIYFISFGGAEFNYVGSAELVKQRLDKLKDEVYSVLDISQLGIDPNEKKINVQAHPLLHQFFGSELENMGFDVSLEHVKQYGDWTPFMANGIPVSVLSTPKVLNFQPPIGTSQDLFGNVDTLLEDSGKREDLSDVLLFAFQSALKLADKPFIPYDVSGYIQYINELLEAVEKKWTGKLNFQGVIESLLTWRNIGEEWSAWHKGWQNIVFSREEGMEPSLISVHRWTWNKKLSNIGRRQCYPDGLANRPYYKNVILGPTIWTQSDGDDSWSFPGVRDAVNDGDWQRAQEELDLVAKALEYSATIFLEETTDVGN</sequence>
<keyword evidence="3" id="KW-0472">Membrane</keyword>
<dbReference type="eggNOG" id="KOG2195">
    <property type="taxonomic scope" value="Eukaryota"/>
</dbReference>
<dbReference type="PANTHER" id="PTHR10404:SF72">
    <property type="entry name" value="ZINC METALLOPROTEASE TRE2-RELATED"/>
    <property type="match status" value="1"/>
</dbReference>
<dbReference type="InterPro" id="IPR039373">
    <property type="entry name" value="Peptidase_M28B"/>
</dbReference>
<dbReference type="SUPFAM" id="SSF47672">
    <property type="entry name" value="Transferrin receptor-like dimerisation domain"/>
    <property type="match status" value="1"/>
</dbReference>
<feature type="region of interest" description="Disordered" evidence="2">
    <location>
        <begin position="1"/>
        <end position="55"/>
    </location>
</feature>
<evidence type="ECO:0000259" key="5">
    <source>
        <dbReference type="Pfam" id="PF04389"/>
    </source>
</evidence>
<dbReference type="Pfam" id="PF04253">
    <property type="entry name" value="TFR_dimer"/>
    <property type="match status" value="1"/>
</dbReference>
<feature type="domain" description="Peptidase M28" evidence="5">
    <location>
        <begin position="415"/>
        <end position="584"/>
    </location>
</feature>
<reference evidence="6 7" key="1">
    <citation type="journal article" date="2011" name="Proc. Natl. Acad. Sci. U.S.A.">
        <title>Evolutionary erosion of yeast sex chromosomes by mating-type switching accidents.</title>
        <authorList>
            <person name="Gordon J.L."/>
            <person name="Armisen D."/>
            <person name="Proux-Wera E."/>
            <person name="Oheigeartaigh S.S."/>
            <person name="Byrne K.P."/>
            <person name="Wolfe K.H."/>
        </authorList>
    </citation>
    <scope>NUCLEOTIDE SEQUENCE [LARGE SCALE GENOMIC DNA]</scope>
    <source>
        <strain evidence="7">ATCC 10662 / CBS 1146 / NBRC 0425 / NCYC 2629 / NRRL Y-866</strain>
    </source>
</reference>
<dbReference type="Proteomes" id="UP000005627">
    <property type="component" value="Chromosome 1"/>
</dbReference>